<feature type="transmembrane region" description="Helical" evidence="8">
    <location>
        <begin position="63"/>
        <end position="82"/>
    </location>
</feature>
<dbReference type="PROSITE" id="PS50850">
    <property type="entry name" value="MFS"/>
    <property type="match status" value="1"/>
</dbReference>
<feature type="domain" description="Major facilitator superfamily (MFS) profile" evidence="9">
    <location>
        <begin position="25"/>
        <end position="506"/>
    </location>
</feature>
<keyword evidence="11" id="KW-1185">Reference proteome</keyword>
<dbReference type="PANTHER" id="PTHR42718">
    <property type="entry name" value="MAJOR FACILITATOR SUPERFAMILY MULTIDRUG TRANSPORTER MFSC"/>
    <property type="match status" value="1"/>
</dbReference>
<dbReference type="RefSeq" id="WP_380535672.1">
    <property type="nucleotide sequence ID" value="NZ_JBHFAB010000007.1"/>
</dbReference>
<evidence type="ECO:0000256" key="2">
    <source>
        <dbReference type="ARBA" id="ARBA00022448"/>
    </source>
</evidence>
<feature type="transmembrane region" description="Helical" evidence="8">
    <location>
        <begin position="23"/>
        <end position="43"/>
    </location>
</feature>
<dbReference type="Proteomes" id="UP001592531">
    <property type="component" value="Unassembled WGS sequence"/>
</dbReference>
<evidence type="ECO:0000256" key="4">
    <source>
        <dbReference type="ARBA" id="ARBA00022692"/>
    </source>
</evidence>
<feature type="transmembrane region" description="Helical" evidence="8">
    <location>
        <begin position="416"/>
        <end position="434"/>
    </location>
</feature>
<accession>A0ABV6VUX4</accession>
<keyword evidence="7" id="KW-0046">Antibiotic resistance</keyword>
<feature type="transmembrane region" description="Helical" evidence="8">
    <location>
        <begin position="372"/>
        <end position="395"/>
    </location>
</feature>
<keyword evidence="4 8" id="KW-0812">Transmembrane</keyword>
<protein>
    <submittedName>
        <fullName evidence="10">MFS transporter</fullName>
    </submittedName>
</protein>
<feature type="transmembrane region" description="Helical" evidence="8">
    <location>
        <begin position="311"/>
        <end position="329"/>
    </location>
</feature>
<feature type="transmembrane region" description="Helical" evidence="8">
    <location>
        <begin position="91"/>
        <end position="109"/>
    </location>
</feature>
<dbReference type="PANTHER" id="PTHR42718:SF42">
    <property type="entry name" value="EXPORT PROTEIN"/>
    <property type="match status" value="1"/>
</dbReference>
<dbReference type="SUPFAM" id="SSF103473">
    <property type="entry name" value="MFS general substrate transporter"/>
    <property type="match status" value="1"/>
</dbReference>
<sequence>MTAPSVAATHAPPDPAVPVPRRWWALGAICLSVLVLGFDSTILNVALPDLAVQLHADTGQLQWIVDAYLVVFAAAMLPAGLLGDRFGRRKMLIAGLVLFGAASLVGTFADSADTLIAVRAVMGLGGALIMPLGMAIIPSLFPPGERPRAVAVMTAGMALGMPLGPILGGALLNHFWWGSIFLVNVPLIVVGIAALVLLVPESRNPAVPRVDLLSAVLGVGGLGALTFGIIQGPGDGWGSVTVVGTLTASVLLLAGLVLRERSQPHPMLDLSLLADRTYRWNTLATVLVTFVLMGALFVLPQYLQSVLGNDALGTGVRMMPLMGGLLVAARLAERLVAKVSVRWVVTGGLLLVSAALFLGSGTGVADGYGWTALWLSVLGLGMGFTMVPAMGAAMAALPEDRAGVGSGLLQTLRQSASAVGVALLGSLLAGIYTGRLDTHGLPGAAAETARGSVSGAQSVAELTHDAALAVSAHSAFLHGMDTVLLVCGLAAVLSAALIGLRMPGRVAGRVAADGAGADGAGGLVADPAGDPAQSEA</sequence>
<reference evidence="10 11" key="1">
    <citation type="submission" date="2024-09" db="EMBL/GenBank/DDBJ databases">
        <authorList>
            <person name="Lee S.D."/>
        </authorList>
    </citation>
    <scope>NUCLEOTIDE SEQUENCE [LARGE SCALE GENOMIC DNA]</scope>
    <source>
        <strain evidence="10 11">N8-3</strain>
    </source>
</reference>
<keyword evidence="2" id="KW-0813">Transport</keyword>
<evidence type="ECO:0000256" key="5">
    <source>
        <dbReference type="ARBA" id="ARBA00022989"/>
    </source>
</evidence>
<feature type="transmembrane region" description="Helical" evidence="8">
    <location>
        <begin position="115"/>
        <end position="137"/>
    </location>
</feature>
<dbReference type="NCBIfam" id="TIGR00711">
    <property type="entry name" value="efflux_EmrB"/>
    <property type="match status" value="1"/>
</dbReference>
<feature type="transmembrane region" description="Helical" evidence="8">
    <location>
        <begin position="278"/>
        <end position="299"/>
    </location>
</feature>
<dbReference type="EMBL" id="JBHFAB010000007">
    <property type="protein sequence ID" value="MFC1417512.1"/>
    <property type="molecule type" value="Genomic_DNA"/>
</dbReference>
<gene>
    <name evidence="10" type="ORF">ACEZDE_12730</name>
</gene>
<organism evidence="10 11">
    <name type="scientific">Streptacidiphilus cavernicola</name>
    <dbReference type="NCBI Taxonomy" id="3342716"/>
    <lineage>
        <taxon>Bacteria</taxon>
        <taxon>Bacillati</taxon>
        <taxon>Actinomycetota</taxon>
        <taxon>Actinomycetes</taxon>
        <taxon>Kitasatosporales</taxon>
        <taxon>Streptomycetaceae</taxon>
        <taxon>Streptacidiphilus</taxon>
    </lineage>
</organism>
<dbReference type="Pfam" id="PF07690">
    <property type="entry name" value="MFS_1"/>
    <property type="match status" value="1"/>
</dbReference>
<keyword evidence="6 8" id="KW-0472">Membrane</keyword>
<feature type="transmembrane region" description="Helical" evidence="8">
    <location>
        <begin position="210"/>
        <end position="230"/>
    </location>
</feature>
<evidence type="ECO:0000256" key="1">
    <source>
        <dbReference type="ARBA" id="ARBA00004651"/>
    </source>
</evidence>
<dbReference type="Gene3D" id="1.20.1250.20">
    <property type="entry name" value="MFS general substrate transporter like domains"/>
    <property type="match status" value="2"/>
</dbReference>
<dbReference type="InterPro" id="IPR004638">
    <property type="entry name" value="EmrB-like"/>
</dbReference>
<dbReference type="InterPro" id="IPR011701">
    <property type="entry name" value="MFS"/>
</dbReference>
<dbReference type="PRINTS" id="PR01036">
    <property type="entry name" value="TCRTETB"/>
</dbReference>
<evidence type="ECO:0000313" key="11">
    <source>
        <dbReference type="Proteomes" id="UP001592531"/>
    </source>
</evidence>
<proteinExistence type="predicted"/>
<name>A0ABV6VUX4_9ACTN</name>
<evidence type="ECO:0000256" key="3">
    <source>
        <dbReference type="ARBA" id="ARBA00022475"/>
    </source>
</evidence>
<keyword evidence="5 8" id="KW-1133">Transmembrane helix</keyword>
<evidence type="ECO:0000256" key="6">
    <source>
        <dbReference type="ARBA" id="ARBA00023136"/>
    </source>
</evidence>
<dbReference type="InterPro" id="IPR036259">
    <property type="entry name" value="MFS_trans_sf"/>
</dbReference>
<feature type="transmembrane region" description="Helical" evidence="8">
    <location>
        <begin position="236"/>
        <end position="258"/>
    </location>
</feature>
<comment type="caution">
    <text evidence="10">The sequence shown here is derived from an EMBL/GenBank/DDBJ whole genome shotgun (WGS) entry which is preliminary data.</text>
</comment>
<evidence type="ECO:0000313" key="10">
    <source>
        <dbReference type="EMBL" id="MFC1417512.1"/>
    </source>
</evidence>
<comment type="subcellular location">
    <subcellularLocation>
        <location evidence="1">Cell membrane</location>
        <topology evidence="1">Multi-pass membrane protein</topology>
    </subcellularLocation>
</comment>
<feature type="transmembrane region" description="Helical" evidence="8">
    <location>
        <begin position="482"/>
        <end position="500"/>
    </location>
</feature>
<evidence type="ECO:0000259" key="9">
    <source>
        <dbReference type="PROSITE" id="PS50850"/>
    </source>
</evidence>
<evidence type="ECO:0000256" key="7">
    <source>
        <dbReference type="ARBA" id="ARBA00023251"/>
    </source>
</evidence>
<dbReference type="InterPro" id="IPR020846">
    <property type="entry name" value="MFS_dom"/>
</dbReference>
<keyword evidence="3" id="KW-1003">Cell membrane</keyword>
<feature type="transmembrane region" description="Helical" evidence="8">
    <location>
        <begin position="149"/>
        <end position="168"/>
    </location>
</feature>
<feature type="transmembrane region" description="Helical" evidence="8">
    <location>
        <begin position="341"/>
        <end position="360"/>
    </location>
</feature>
<dbReference type="CDD" id="cd17321">
    <property type="entry name" value="MFS_MMR_MDR_like"/>
    <property type="match status" value="1"/>
</dbReference>
<feature type="transmembrane region" description="Helical" evidence="8">
    <location>
        <begin position="174"/>
        <end position="198"/>
    </location>
</feature>
<evidence type="ECO:0000256" key="8">
    <source>
        <dbReference type="SAM" id="Phobius"/>
    </source>
</evidence>